<comment type="catalytic activity">
    <reaction evidence="1">
        <text>ATP + protein L-histidine = ADP + protein N-phospho-L-histidine.</text>
        <dbReference type="EC" id="2.7.13.3"/>
    </reaction>
</comment>
<dbReference type="GO" id="GO:0000155">
    <property type="term" value="F:phosphorelay sensor kinase activity"/>
    <property type="evidence" value="ECO:0007669"/>
    <property type="project" value="InterPro"/>
</dbReference>
<evidence type="ECO:0000256" key="13">
    <source>
        <dbReference type="PROSITE-ProRule" id="PRU00169"/>
    </source>
</evidence>
<dbReference type="EMBL" id="BMFO01000005">
    <property type="protein sequence ID" value="GGF97652.1"/>
    <property type="molecule type" value="Genomic_DNA"/>
</dbReference>
<keyword evidence="4" id="KW-1003">Cell membrane</keyword>
<dbReference type="PROSITE" id="PS50110">
    <property type="entry name" value="RESPONSE_REGULATORY"/>
    <property type="match status" value="1"/>
</dbReference>
<dbReference type="Proteomes" id="UP000632858">
    <property type="component" value="Unassembled WGS sequence"/>
</dbReference>
<dbReference type="Pfam" id="PF02518">
    <property type="entry name" value="HATPase_c"/>
    <property type="match status" value="1"/>
</dbReference>
<dbReference type="SUPFAM" id="SSF47384">
    <property type="entry name" value="Homodimeric domain of signal transducing histidine kinase"/>
    <property type="match status" value="1"/>
</dbReference>
<comment type="caution">
    <text evidence="18">The sequence shown here is derived from an EMBL/GenBank/DDBJ whole genome shotgun (WGS) entry which is preliminary data.</text>
</comment>
<evidence type="ECO:0000256" key="10">
    <source>
        <dbReference type="ARBA" id="ARBA00023012"/>
    </source>
</evidence>
<feature type="transmembrane region" description="Helical" evidence="14">
    <location>
        <begin position="16"/>
        <end position="36"/>
    </location>
</feature>
<dbReference type="SUPFAM" id="SSF47226">
    <property type="entry name" value="Histidine-containing phosphotransfer domain, HPT domain"/>
    <property type="match status" value="1"/>
</dbReference>
<dbReference type="GO" id="GO:0005886">
    <property type="term" value="C:plasma membrane"/>
    <property type="evidence" value="ECO:0007669"/>
    <property type="project" value="UniProtKB-SubCell"/>
</dbReference>
<dbReference type="RefSeq" id="WP_188450190.1">
    <property type="nucleotide sequence ID" value="NZ_BMFO01000005.1"/>
</dbReference>
<evidence type="ECO:0000259" key="17">
    <source>
        <dbReference type="PROSITE" id="PS50894"/>
    </source>
</evidence>
<dbReference type="SUPFAM" id="SSF55874">
    <property type="entry name" value="ATPase domain of HSP90 chaperone/DNA topoisomerase II/histidine kinase"/>
    <property type="match status" value="1"/>
</dbReference>
<dbReference type="CDD" id="cd16922">
    <property type="entry name" value="HATPase_EvgS-ArcB-TorS-like"/>
    <property type="match status" value="1"/>
</dbReference>
<dbReference type="SMART" id="SM00073">
    <property type="entry name" value="HPT"/>
    <property type="match status" value="1"/>
</dbReference>
<reference evidence="18" key="2">
    <citation type="submission" date="2020-09" db="EMBL/GenBank/DDBJ databases">
        <authorList>
            <person name="Sun Q."/>
            <person name="Zhou Y."/>
        </authorList>
    </citation>
    <scope>NUCLEOTIDE SEQUENCE</scope>
    <source>
        <strain evidence="18">CGMCC 1.12726</strain>
    </source>
</reference>
<evidence type="ECO:0000256" key="3">
    <source>
        <dbReference type="ARBA" id="ARBA00012438"/>
    </source>
</evidence>
<evidence type="ECO:0000256" key="5">
    <source>
        <dbReference type="ARBA" id="ARBA00022553"/>
    </source>
</evidence>
<dbReference type="Pfam" id="PF01627">
    <property type="entry name" value="Hpt"/>
    <property type="match status" value="1"/>
</dbReference>
<evidence type="ECO:0000256" key="6">
    <source>
        <dbReference type="ARBA" id="ARBA00022692"/>
    </source>
</evidence>
<dbReference type="Pfam" id="PF00512">
    <property type="entry name" value="HisKA"/>
    <property type="match status" value="1"/>
</dbReference>
<evidence type="ECO:0000256" key="11">
    <source>
        <dbReference type="ARBA" id="ARBA00023136"/>
    </source>
</evidence>
<dbReference type="InterPro" id="IPR004358">
    <property type="entry name" value="Sig_transdc_His_kin-like_C"/>
</dbReference>
<dbReference type="InterPro" id="IPR036097">
    <property type="entry name" value="HisK_dim/P_sf"/>
</dbReference>
<keyword evidence="7" id="KW-0547">Nucleotide-binding</keyword>
<evidence type="ECO:0000256" key="9">
    <source>
        <dbReference type="ARBA" id="ARBA00022989"/>
    </source>
</evidence>
<evidence type="ECO:0000256" key="8">
    <source>
        <dbReference type="ARBA" id="ARBA00022840"/>
    </source>
</evidence>
<dbReference type="SUPFAM" id="SSF52172">
    <property type="entry name" value="CheY-like"/>
    <property type="match status" value="1"/>
</dbReference>
<keyword evidence="18" id="KW-0808">Transferase</keyword>
<dbReference type="SMART" id="SM00448">
    <property type="entry name" value="REC"/>
    <property type="match status" value="1"/>
</dbReference>
<dbReference type="Gene3D" id="1.20.120.160">
    <property type="entry name" value="HPT domain"/>
    <property type="match status" value="1"/>
</dbReference>
<dbReference type="PANTHER" id="PTHR45339:SF1">
    <property type="entry name" value="HYBRID SIGNAL TRANSDUCTION HISTIDINE KINASE J"/>
    <property type="match status" value="1"/>
</dbReference>
<evidence type="ECO:0000259" key="15">
    <source>
        <dbReference type="PROSITE" id="PS50109"/>
    </source>
</evidence>
<dbReference type="Gene3D" id="3.40.50.2300">
    <property type="match status" value="1"/>
</dbReference>
<evidence type="ECO:0000256" key="4">
    <source>
        <dbReference type="ARBA" id="ARBA00022475"/>
    </source>
</evidence>
<dbReference type="SMART" id="SM00388">
    <property type="entry name" value="HisKA"/>
    <property type="match status" value="1"/>
</dbReference>
<dbReference type="SMART" id="SM00387">
    <property type="entry name" value="HATPase_c"/>
    <property type="match status" value="1"/>
</dbReference>
<keyword evidence="8" id="KW-0067">ATP-binding</keyword>
<dbReference type="FunFam" id="3.30.565.10:FF:000010">
    <property type="entry name" value="Sensor histidine kinase RcsC"/>
    <property type="match status" value="1"/>
</dbReference>
<feature type="modified residue" description="Phosphohistidine" evidence="12">
    <location>
        <position position="726"/>
    </location>
</feature>
<reference evidence="18" key="1">
    <citation type="journal article" date="2014" name="Int. J. Syst. Evol. Microbiol.">
        <title>Complete genome sequence of Corynebacterium casei LMG S-19264T (=DSM 44701T), isolated from a smear-ripened cheese.</title>
        <authorList>
            <consortium name="US DOE Joint Genome Institute (JGI-PGF)"/>
            <person name="Walter F."/>
            <person name="Albersmeier A."/>
            <person name="Kalinowski J."/>
            <person name="Ruckert C."/>
        </authorList>
    </citation>
    <scope>NUCLEOTIDE SEQUENCE</scope>
    <source>
        <strain evidence="18">CGMCC 1.12726</strain>
    </source>
</reference>
<feature type="domain" description="Response regulatory" evidence="16">
    <location>
        <begin position="516"/>
        <end position="635"/>
    </location>
</feature>
<dbReference type="AlphaFoldDB" id="A0A917CTY4"/>
<dbReference type="GO" id="GO:0005524">
    <property type="term" value="F:ATP binding"/>
    <property type="evidence" value="ECO:0007669"/>
    <property type="project" value="UniProtKB-KW"/>
</dbReference>
<evidence type="ECO:0000256" key="7">
    <source>
        <dbReference type="ARBA" id="ARBA00022741"/>
    </source>
</evidence>
<keyword evidence="5 13" id="KW-0597">Phosphoprotein</keyword>
<name>A0A917CTY4_9GAMM</name>
<dbReference type="PANTHER" id="PTHR45339">
    <property type="entry name" value="HYBRID SIGNAL TRANSDUCTION HISTIDINE KINASE J"/>
    <property type="match status" value="1"/>
</dbReference>
<evidence type="ECO:0000313" key="19">
    <source>
        <dbReference type="Proteomes" id="UP000632858"/>
    </source>
</evidence>
<feature type="domain" description="Histidine kinase" evidence="15">
    <location>
        <begin position="122"/>
        <end position="343"/>
    </location>
</feature>
<organism evidence="18 19">
    <name type="scientific">Arenimonas maotaiensis</name>
    <dbReference type="NCBI Taxonomy" id="1446479"/>
    <lineage>
        <taxon>Bacteria</taxon>
        <taxon>Pseudomonadati</taxon>
        <taxon>Pseudomonadota</taxon>
        <taxon>Gammaproteobacteria</taxon>
        <taxon>Lysobacterales</taxon>
        <taxon>Lysobacteraceae</taxon>
        <taxon>Arenimonas</taxon>
    </lineage>
</organism>
<dbReference type="InterPro" id="IPR036641">
    <property type="entry name" value="HPT_dom_sf"/>
</dbReference>
<dbReference type="Gene3D" id="3.30.565.10">
    <property type="entry name" value="Histidine kinase-like ATPase, C-terminal domain"/>
    <property type="match status" value="1"/>
</dbReference>
<dbReference type="CDD" id="cd00088">
    <property type="entry name" value="HPT"/>
    <property type="match status" value="1"/>
</dbReference>
<dbReference type="PROSITE" id="PS50109">
    <property type="entry name" value="HIS_KIN"/>
    <property type="match status" value="1"/>
</dbReference>
<keyword evidence="19" id="KW-1185">Reference proteome</keyword>
<evidence type="ECO:0000256" key="1">
    <source>
        <dbReference type="ARBA" id="ARBA00000085"/>
    </source>
</evidence>
<dbReference type="InterPro" id="IPR003661">
    <property type="entry name" value="HisK_dim/P_dom"/>
</dbReference>
<dbReference type="InterPro" id="IPR001789">
    <property type="entry name" value="Sig_transdc_resp-reg_receiver"/>
</dbReference>
<dbReference type="Gene3D" id="1.10.287.130">
    <property type="match status" value="1"/>
</dbReference>
<keyword evidence="18" id="KW-0418">Kinase</keyword>
<dbReference type="InterPro" id="IPR005467">
    <property type="entry name" value="His_kinase_dom"/>
</dbReference>
<sequence>MLREGEDGAMPKQNVLVRWLALASASGAALTSGISLWLNNAIWLNVSIVSSLLAVSCIAALWHRIDRNREPVQSEASVQRHIQEVSGLRSELEKQKSLEIELKKSKLAAESAAMAKSEFLATMSHEIRTPLNGIIPMLDLLANSRLEKDQADILATARSSADQMKRIVDDILDYSKLEANKLQLETTGLNIRDVVNSVVQMFQSQAEAKRIAIHVNLDPGLRLALRGDPVRLRQVLSNLLGNAIKFTAKGSVTLSVKPKSETRQHHVLRFEVKDTGIGIAPENAGGLFKAFSQADASTTRLYGGTGLGLVICKRIIDLMSGQIGVDSQPGHGSTFWFEVPMLKAVGDSHGMASDLKNARILLFSSDPILANRFEKAGGAGGAVLTVASTVFEAQRLLKESVAPGGESDIDLLVVDVNSGRQSAIQLQKAMLANPEFERLRVAMLHNPEAAPLELGKDPRRRVIARNADIASLLGEFNRLLAATAGELRGGAGRESEPSVNILAPDRLFTAGKSHGMVLLVEDNPVNLLVAQRLIQLSNFDCTSAENGEAALELLRQQRFDLVLMDCQMPVMDGYLATRAWRAIEAERGLPRLPIIAMTANAMAEDRQKCLDSGMDDYLSKPVDRKLLLQTMLKWLDRARDAGGGAEVSEARLPAAAAAAPEPARQDGADRGKPALDMEIVQDLQEMMGSGYRELIRIYLEDSPKLLTQIRSAISAEDSAALVTPAHTLKSSSANLGALQVSDIAKRMEKSARSGELAGPAAEVDALTAEFDRVQAALAGLLA</sequence>
<evidence type="ECO:0000313" key="18">
    <source>
        <dbReference type="EMBL" id="GGF97652.1"/>
    </source>
</evidence>
<accession>A0A917CTY4</accession>
<dbReference type="PROSITE" id="PS50894">
    <property type="entry name" value="HPT"/>
    <property type="match status" value="1"/>
</dbReference>
<keyword evidence="10" id="KW-0902">Two-component regulatory system</keyword>
<keyword evidence="11 14" id="KW-0472">Membrane</keyword>
<evidence type="ECO:0000256" key="2">
    <source>
        <dbReference type="ARBA" id="ARBA00004651"/>
    </source>
</evidence>
<dbReference type="CDD" id="cd00082">
    <property type="entry name" value="HisKA"/>
    <property type="match status" value="1"/>
</dbReference>
<dbReference type="PRINTS" id="PR00344">
    <property type="entry name" value="BCTRLSENSOR"/>
</dbReference>
<dbReference type="Pfam" id="PF00072">
    <property type="entry name" value="Response_reg"/>
    <property type="match status" value="1"/>
</dbReference>
<keyword evidence="6 14" id="KW-0812">Transmembrane</keyword>
<dbReference type="InterPro" id="IPR011006">
    <property type="entry name" value="CheY-like_superfamily"/>
</dbReference>
<gene>
    <name evidence="18" type="ORF">GCM10010960_19190</name>
</gene>
<comment type="subcellular location">
    <subcellularLocation>
        <location evidence="2">Cell membrane</location>
        <topology evidence="2">Multi-pass membrane protein</topology>
    </subcellularLocation>
</comment>
<protein>
    <recommendedName>
        <fullName evidence="3">histidine kinase</fullName>
        <ecNumber evidence="3">2.7.13.3</ecNumber>
    </recommendedName>
</protein>
<evidence type="ECO:0000256" key="14">
    <source>
        <dbReference type="SAM" id="Phobius"/>
    </source>
</evidence>
<evidence type="ECO:0000259" key="16">
    <source>
        <dbReference type="PROSITE" id="PS50110"/>
    </source>
</evidence>
<feature type="domain" description="HPt" evidence="17">
    <location>
        <begin position="687"/>
        <end position="780"/>
    </location>
</feature>
<evidence type="ECO:0000256" key="12">
    <source>
        <dbReference type="PROSITE-ProRule" id="PRU00110"/>
    </source>
</evidence>
<dbReference type="InterPro" id="IPR036890">
    <property type="entry name" value="HATPase_C_sf"/>
</dbReference>
<dbReference type="EC" id="2.7.13.3" evidence="3"/>
<keyword evidence="9 14" id="KW-1133">Transmembrane helix</keyword>
<dbReference type="CDD" id="cd17546">
    <property type="entry name" value="REC_hyHK_CKI1_RcsC-like"/>
    <property type="match status" value="1"/>
</dbReference>
<dbReference type="InterPro" id="IPR008207">
    <property type="entry name" value="Sig_transdc_His_kin_Hpt_dom"/>
</dbReference>
<feature type="modified residue" description="4-aspartylphosphate" evidence="13">
    <location>
        <position position="565"/>
    </location>
</feature>
<proteinExistence type="predicted"/>
<feature type="transmembrane region" description="Helical" evidence="14">
    <location>
        <begin position="42"/>
        <end position="62"/>
    </location>
</feature>
<dbReference type="InterPro" id="IPR003594">
    <property type="entry name" value="HATPase_dom"/>
</dbReference>